<evidence type="ECO:0000259" key="5">
    <source>
        <dbReference type="PROSITE" id="PS50072"/>
    </source>
</evidence>
<feature type="signal peptide" evidence="4">
    <location>
        <begin position="1"/>
        <end position="19"/>
    </location>
</feature>
<dbReference type="InterPro" id="IPR029000">
    <property type="entry name" value="Cyclophilin-like_dom_sf"/>
</dbReference>
<comment type="similarity">
    <text evidence="1 4">Belongs to the cyclophilin-type PPIase family.</text>
</comment>
<keyword evidence="3 4" id="KW-0413">Isomerase</keyword>
<evidence type="ECO:0000256" key="1">
    <source>
        <dbReference type="ARBA" id="ARBA00007365"/>
    </source>
</evidence>
<evidence type="ECO:0000256" key="2">
    <source>
        <dbReference type="ARBA" id="ARBA00023110"/>
    </source>
</evidence>
<dbReference type="AlphaFoldDB" id="A0A1J4QG62"/>
<dbReference type="SUPFAM" id="SSF50891">
    <property type="entry name" value="Cyclophilin-like"/>
    <property type="match status" value="1"/>
</dbReference>
<dbReference type="OrthoDB" id="9807797at2"/>
<feature type="chain" id="PRO_5009364913" description="Peptidyl-prolyl cis-trans isomerase" evidence="4">
    <location>
        <begin position="20"/>
        <end position="189"/>
    </location>
</feature>
<name>A0A1J4QG62_9GAMM</name>
<dbReference type="GO" id="GO:0006457">
    <property type="term" value="P:protein folding"/>
    <property type="evidence" value="ECO:0007669"/>
    <property type="project" value="InterPro"/>
</dbReference>
<dbReference type="STRING" id="1414654.BFR47_09760"/>
<evidence type="ECO:0000256" key="3">
    <source>
        <dbReference type="ARBA" id="ARBA00023235"/>
    </source>
</evidence>
<proteinExistence type="inferred from homology"/>
<comment type="catalytic activity">
    <reaction evidence="4">
        <text>[protein]-peptidylproline (omega=180) = [protein]-peptidylproline (omega=0)</text>
        <dbReference type="Rhea" id="RHEA:16237"/>
        <dbReference type="Rhea" id="RHEA-COMP:10747"/>
        <dbReference type="Rhea" id="RHEA-COMP:10748"/>
        <dbReference type="ChEBI" id="CHEBI:83833"/>
        <dbReference type="ChEBI" id="CHEBI:83834"/>
        <dbReference type="EC" id="5.2.1.8"/>
    </reaction>
</comment>
<feature type="domain" description="PPIase cyclophilin-type" evidence="5">
    <location>
        <begin position="27"/>
        <end position="181"/>
    </location>
</feature>
<protein>
    <recommendedName>
        <fullName evidence="4">Peptidyl-prolyl cis-trans isomerase</fullName>
        <shortName evidence="4">PPIase</shortName>
        <ecNumber evidence="4">5.2.1.8</ecNumber>
    </recommendedName>
</protein>
<dbReference type="InterPro" id="IPR002130">
    <property type="entry name" value="Cyclophilin-type_PPIase_dom"/>
</dbReference>
<gene>
    <name evidence="6" type="ORF">BFR47_09760</name>
</gene>
<dbReference type="PROSITE" id="PS00170">
    <property type="entry name" value="CSA_PPIASE_1"/>
    <property type="match status" value="1"/>
</dbReference>
<accession>A0A1J4QG62</accession>
<dbReference type="PANTHER" id="PTHR43246">
    <property type="entry name" value="PEPTIDYL-PROLYL CIS-TRANS ISOMERASE CYP38, CHLOROPLASTIC"/>
    <property type="match status" value="1"/>
</dbReference>
<dbReference type="EC" id="5.2.1.8" evidence="4"/>
<dbReference type="Proteomes" id="UP000243073">
    <property type="component" value="Unassembled WGS sequence"/>
</dbReference>
<dbReference type="InterPro" id="IPR044665">
    <property type="entry name" value="E_coli_cyclophilin_A-like"/>
</dbReference>
<dbReference type="Pfam" id="PF00160">
    <property type="entry name" value="Pro_isomerase"/>
    <property type="match status" value="1"/>
</dbReference>
<dbReference type="PRINTS" id="PR00153">
    <property type="entry name" value="CSAPPISMRASE"/>
</dbReference>
<evidence type="ECO:0000313" key="7">
    <source>
        <dbReference type="Proteomes" id="UP000243073"/>
    </source>
</evidence>
<reference evidence="6 7" key="1">
    <citation type="submission" date="2016-07" db="EMBL/GenBank/DDBJ databases">
        <title>Draft Genome Sequence of Oceanisphaera psychrotolerans, isolated from coastal sediment samples.</title>
        <authorList>
            <person name="Zhuo S."/>
            <person name="Ruan Z."/>
        </authorList>
    </citation>
    <scope>NUCLEOTIDE SEQUENCE [LARGE SCALE GENOMIC DNA]</scope>
    <source>
        <strain evidence="6 7">LAM-WHM-ZC</strain>
    </source>
</reference>
<keyword evidence="7" id="KW-1185">Reference proteome</keyword>
<dbReference type="Gene3D" id="2.40.100.10">
    <property type="entry name" value="Cyclophilin-like"/>
    <property type="match status" value="1"/>
</dbReference>
<evidence type="ECO:0000313" key="6">
    <source>
        <dbReference type="EMBL" id="OIN13788.1"/>
    </source>
</evidence>
<dbReference type="PROSITE" id="PS50072">
    <property type="entry name" value="CSA_PPIASE_2"/>
    <property type="match status" value="1"/>
</dbReference>
<keyword evidence="4" id="KW-0732">Signal</keyword>
<dbReference type="GO" id="GO:0003755">
    <property type="term" value="F:peptidyl-prolyl cis-trans isomerase activity"/>
    <property type="evidence" value="ECO:0007669"/>
    <property type="project" value="UniProtKB-UniRule"/>
</dbReference>
<comment type="function">
    <text evidence="4">PPIases accelerate the folding of proteins. It catalyzes the cis-trans isomerization of proline imidic peptide bonds in oligopeptides.</text>
</comment>
<organism evidence="6 7">
    <name type="scientific">Oceanisphaera psychrotolerans</name>
    <dbReference type="NCBI Taxonomy" id="1414654"/>
    <lineage>
        <taxon>Bacteria</taxon>
        <taxon>Pseudomonadati</taxon>
        <taxon>Pseudomonadota</taxon>
        <taxon>Gammaproteobacteria</taxon>
        <taxon>Aeromonadales</taxon>
        <taxon>Aeromonadaceae</taxon>
        <taxon>Oceanisphaera</taxon>
    </lineage>
</organism>
<dbReference type="RefSeq" id="WP_071471536.1">
    <property type="nucleotide sequence ID" value="NZ_MDKE01000005.1"/>
</dbReference>
<dbReference type="EMBL" id="MDKE01000005">
    <property type="protein sequence ID" value="OIN13788.1"/>
    <property type="molecule type" value="Genomic_DNA"/>
</dbReference>
<dbReference type="InterPro" id="IPR020892">
    <property type="entry name" value="Cyclophilin-type_PPIase_CS"/>
</dbReference>
<comment type="caution">
    <text evidence="6">The sequence shown here is derived from an EMBL/GenBank/DDBJ whole genome shotgun (WGS) entry which is preliminary data.</text>
</comment>
<evidence type="ECO:0000256" key="4">
    <source>
        <dbReference type="RuleBase" id="RU363019"/>
    </source>
</evidence>
<sequence>MKRLLLLAAGLLMAGSALAGPRVELVTNMGTLQVELNESSAPASVANFLRYVDDGSYNNSLFHRLIPGFVVQGGGFDTDHEPLPTYAPVINESGNGLSNLSGTIAMARTQDPDSATRQFYINLSDNLSLDGGRKAGYTVFGRVIDGEQVLQQMAQVPTGMNLKLRARDVPEQPIILQQVRRLAHGDAAH</sequence>
<keyword evidence="2 4" id="KW-0697">Rotamase</keyword>